<dbReference type="KEGG" id="izh:FEM41_04215"/>
<evidence type="ECO:0000256" key="1">
    <source>
        <dbReference type="SAM" id="SignalP"/>
    </source>
</evidence>
<dbReference type="InterPro" id="IPR011042">
    <property type="entry name" value="6-blade_b-propeller_TolB-like"/>
</dbReference>
<dbReference type="SUPFAM" id="SSF63829">
    <property type="entry name" value="Calcium-dependent phosphotriesterase"/>
    <property type="match status" value="1"/>
</dbReference>
<evidence type="ECO:0008006" key="4">
    <source>
        <dbReference type="Google" id="ProtNLM"/>
    </source>
</evidence>
<dbReference type="EMBL" id="CP040428">
    <property type="protein sequence ID" value="QCT18910.1"/>
    <property type="molecule type" value="Genomic_DNA"/>
</dbReference>
<organism evidence="2 3">
    <name type="scientific">Jejubacter calystegiae</name>
    <dbReference type="NCBI Taxonomy" id="2579935"/>
    <lineage>
        <taxon>Bacteria</taxon>
        <taxon>Pseudomonadati</taxon>
        <taxon>Pseudomonadota</taxon>
        <taxon>Gammaproteobacteria</taxon>
        <taxon>Enterobacterales</taxon>
        <taxon>Enterobacteriaceae</taxon>
        <taxon>Jejubacter</taxon>
    </lineage>
</organism>
<dbReference type="AlphaFoldDB" id="A0A4P8YEL3"/>
<name>A0A4P8YEL3_9ENTR</name>
<evidence type="ECO:0000313" key="2">
    <source>
        <dbReference type="EMBL" id="QCT18910.1"/>
    </source>
</evidence>
<dbReference type="InterPro" id="IPR051288">
    <property type="entry name" value="Serum_paraoxonase/arylesterase"/>
</dbReference>
<dbReference type="PANTHER" id="PTHR11799:SF12">
    <property type="entry name" value="PARAOXONASE-RELATED"/>
    <property type="match status" value="1"/>
</dbReference>
<dbReference type="OrthoDB" id="1158171at2"/>
<dbReference type="RefSeq" id="WP_138094755.1">
    <property type="nucleotide sequence ID" value="NZ_CP040428.1"/>
</dbReference>
<proteinExistence type="predicted"/>
<feature type="signal peptide" evidence="1">
    <location>
        <begin position="1"/>
        <end position="23"/>
    </location>
</feature>
<dbReference type="PANTHER" id="PTHR11799">
    <property type="entry name" value="PARAOXONASE"/>
    <property type="match status" value="1"/>
</dbReference>
<protein>
    <recommendedName>
        <fullName evidence="4">SMP-30/Gluconolactonase/LRE-like region domain-containing protein</fullName>
    </recommendedName>
</protein>
<dbReference type="Proteomes" id="UP000302163">
    <property type="component" value="Chromosome"/>
</dbReference>
<accession>A0A4P8YEL3</accession>
<evidence type="ECO:0000313" key="3">
    <source>
        <dbReference type="Proteomes" id="UP000302163"/>
    </source>
</evidence>
<sequence length="353" mass="38162">MKTCKGTTSAALSALLLSTTARAASEPLDAGKAQIIRNAINVEDLVQINDNWIIGSSFSIENKPTGLYLFNIHDRKPQKVDWRQVRVTPDKAVFPDCPGAPNFARLSTHGLDYYRDAGRLYIVNHGGRESVEVFAISAENNARPTLSWQGCVVAPHNAWFDAVAGLSDNQMIISSLWDPTDAQRNPKLNAGKPVGGLYRWSPQEGFQPVKGSESLSGPNGVLATRDGKRVWIAAWAEKALVRIDTNGSAPRVHKTAVDYHPDNLRWSPDGRQIIAGGQATSLDTLFACLEDSAPVCPGINQRLDVLNPATMKTTPLLSATPIPGMNAGTGAILANGEYWLSSFKNNAIAVIPR</sequence>
<keyword evidence="3" id="KW-1185">Reference proteome</keyword>
<reference evidence="2 3" key="1">
    <citation type="submission" date="2019-05" db="EMBL/GenBank/DDBJ databases">
        <title>Complete genome sequence of Izhakiella calystegiae KSNA2, an endophyte isolated from beach morning glory (Calystegia soldanella).</title>
        <authorList>
            <person name="Jiang L."/>
            <person name="Jeong J.C."/>
            <person name="Kim C.Y."/>
            <person name="Kim D.H."/>
            <person name="Kim S.W."/>
            <person name="Lee j."/>
        </authorList>
    </citation>
    <scope>NUCLEOTIDE SEQUENCE [LARGE SCALE GENOMIC DNA]</scope>
    <source>
        <strain evidence="2 3">KSNA2</strain>
    </source>
</reference>
<dbReference type="Gene3D" id="2.120.10.30">
    <property type="entry name" value="TolB, C-terminal domain"/>
    <property type="match status" value="1"/>
</dbReference>
<keyword evidence="1" id="KW-0732">Signal</keyword>
<gene>
    <name evidence="2" type="ORF">FEM41_04215</name>
</gene>
<feature type="chain" id="PRO_5020921441" description="SMP-30/Gluconolactonase/LRE-like region domain-containing protein" evidence="1">
    <location>
        <begin position="24"/>
        <end position="353"/>
    </location>
</feature>